<comment type="caution">
    <text evidence="1">The sequence shown here is derived from an EMBL/GenBank/DDBJ whole genome shotgun (WGS) entry which is preliminary data.</text>
</comment>
<accession>A0A2N5S1R1</accession>
<reference evidence="1 2" key="1">
    <citation type="submission" date="2017-11" db="EMBL/GenBank/DDBJ databases">
        <title>De novo assembly and phasing of dikaryotic genomes from two isolates of Puccinia coronata f. sp. avenae, the causal agent of oat crown rust.</title>
        <authorList>
            <person name="Miller M.E."/>
            <person name="Zhang Y."/>
            <person name="Omidvar V."/>
            <person name="Sperschneider J."/>
            <person name="Schwessinger B."/>
            <person name="Raley C."/>
            <person name="Palmer J.M."/>
            <person name="Garnica D."/>
            <person name="Upadhyaya N."/>
            <person name="Rathjen J."/>
            <person name="Taylor J.M."/>
            <person name="Park R.F."/>
            <person name="Dodds P.N."/>
            <person name="Hirsch C.D."/>
            <person name="Kianian S.F."/>
            <person name="Figueroa M."/>
        </authorList>
    </citation>
    <scope>NUCLEOTIDE SEQUENCE [LARGE SCALE GENOMIC DNA]</scope>
    <source>
        <strain evidence="1">12NC29</strain>
    </source>
</reference>
<dbReference type="EMBL" id="PGCJ01001247">
    <property type="protein sequence ID" value="PLW07188.1"/>
    <property type="molecule type" value="Genomic_DNA"/>
</dbReference>
<sequence length="112" mass="12439">MGARASSGRFVLQAPVGRFLKASSGRYLTEAPVGRYHKAFSGRLCQVAPIGRFQSALIQAKPLTGAAALKQSKQEDQERQNSRSFYIISDPYESLRPLLSNSPTRSLRRRVE</sequence>
<protein>
    <submittedName>
        <fullName evidence="1">Uncharacterized protein</fullName>
    </submittedName>
</protein>
<gene>
    <name evidence="1" type="ORF">PCANC_25852</name>
</gene>
<evidence type="ECO:0000313" key="1">
    <source>
        <dbReference type="EMBL" id="PLW07188.1"/>
    </source>
</evidence>
<proteinExistence type="predicted"/>
<organism evidence="1 2">
    <name type="scientific">Puccinia coronata f. sp. avenae</name>
    <dbReference type="NCBI Taxonomy" id="200324"/>
    <lineage>
        <taxon>Eukaryota</taxon>
        <taxon>Fungi</taxon>
        <taxon>Dikarya</taxon>
        <taxon>Basidiomycota</taxon>
        <taxon>Pucciniomycotina</taxon>
        <taxon>Pucciniomycetes</taxon>
        <taxon>Pucciniales</taxon>
        <taxon>Pucciniaceae</taxon>
        <taxon>Puccinia</taxon>
    </lineage>
</organism>
<evidence type="ECO:0000313" key="2">
    <source>
        <dbReference type="Proteomes" id="UP000235388"/>
    </source>
</evidence>
<keyword evidence="2" id="KW-1185">Reference proteome</keyword>
<dbReference type="AlphaFoldDB" id="A0A2N5S1R1"/>
<dbReference type="Proteomes" id="UP000235388">
    <property type="component" value="Unassembled WGS sequence"/>
</dbReference>
<name>A0A2N5S1R1_9BASI</name>